<dbReference type="InterPro" id="IPR036638">
    <property type="entry name" value="HLH_DNA-bd_sf"/>
</dbReference>
<dbReference type="PANTHER" id="PTHR45959:SF2">
    <property type="entry name" value="BHLH TRANSCRIPTION FACTOR"/>
    <property type="match status" value="1"/>
</dbReference>
<dbReference type="OrthoDB" id="5778525at2759"/>
<dbReference type="SMART" id="SM00353">
    <property type="entry name" value="HLH"/>
    <property type="match status" value="1"/>
</dbReference>
<keyword evidence="8" id="KW-1185">Reference proteome</keyword>
<reference evidence="7" key="1">
    <citation type="submission" date="2020-03" db="EMBL/GenBank/DDBJ databases">
        <title>A high-quality chromosome-level genome assembly of a woody plant with both climbing and erect habits, Rhamnella rubrinervis.</title>
        <authorList>
            <person name="Lu Z."/>
            <person name="Yang Y."/>
            <person name="Zhu X."/>
            <person name="Sun Y."/>
        </authorList>
    </citation>
    <scope>NUCLEOTIDE SEQUENCE</scope>
    <source>
        <strain evidence="7">BYM</strain>
        <tissue evidence="7">Leaf</tissue>
    </source>
</reference>
<evidence type="ECO:0000313" key="7">
    <source>
        <dbReference type="EMBL" id="KAF3439130.1"/>
    </source>
</evidence>
<dbReference type="Proteomes" id="UP000796880">
    <property type="component" value="Unassembled WGS sequence"/>
</dbReference>
<feature type="domain" description="BHLH" evidence="6">
    <location>
        <begin position="135"/>
        <end position="184"/>
    </location>
</feature>
<dbReference type="PANTHER" id="PTHR45959">
    <property type="entry name" value="BHLH TRANSCRIPTION FACTOR"/>
    <property type="match status" value="1"/>
</dbReference>
<evidence type="ECO:0000256" key="2">
    <source>
        <dbReference type="ARBA" id="ARBA00023015"/>
    </source>
</evidence>
<evidence type="ECO:0000256" key="5">
    <source>
        <dbReference type="SAM" id="Coils"/>
    </source>
</evidence>
<evidence type="ECO:0000259" key="6">
    <source>
        <dbReference type="PROSITE" id="PS50888"/>
    </source>
</evidence>
<evidence type="ECO:0000256" key="3">
    <source>
        <dbReference type="ARBA" id="ARBA00023163"/>
    </source>
</evidence>
<dbReference type="Pfam" id="PF00010">
    <property type="entry name" value="HLH"/>
    <property type="match status" value="1"/>
</dbReference>
<dbReference type="Gene3D" id="4.10.280.10">
    <property type="entry name" value="Helix-loop-helix DNA-binding domain"/>
    <property type="match status" value="1"/>
</dbReference>
<dbReference type="PROSITE" id="PS50888">
    <property type="entry name" value="BHLH"/>
    <property type="match status" value="1"/>
</dbReference>
<comment type="caution">
    <text evidence="7">The sequence shown here is derived from an EMBL/GenBank/DDBJ whole genome shotgun (WGS) entry which is preliminary data.</text>
</comment>
<accession>A0A8K0DXH0</accession>
<dbReference type="AlphaFoldDB" id="A0A8K0DXH0"/>
<comment type="subcellular location">
    <subcellularLocation>
        <location evidence="1">Nucleus</location>
    </subcellularLocation>
</comment>
<sequence length="301" mass="34260">MEYPTFVHQCYELNSLDYSLDGLYHEFSENHSSDHPPSNVIPKSEQYHFSMISTTTPMGNPKMATIERPAAKLELKSNTTWNSSCIKAPSSSSLHLISFENSNAPPDSYETQKIISPKYEQGFKRVRHAMSRIPLHAQNHVIAERTRREKLNQRFITLSAVIPGLKKMDKASVLGEAINYVKHLQQRLKTLEEQVTKKIVESVVLVKRIQVSANGGDMSSSYDDNFDSCSYQPLPEVEAKALDKDVLIHIQCEKHKEYLVKMLREIEKLHLIVINSSVLQFGNSLDITIVARVRKNFKTSS</sequence>
<dbReference type="GO" id="GO:0005634">
    <property type="term" value="C:nucleus"/>
    <property type="evidence" value="ECO:0007669"/>
    <property type="project" value="UniProtKB-SubCell"/>
</dbReference>
<dbReference type="GO" id="GO:0080090">
    <property type="term" value="P:regulation of primary metabolic process"/>
    <property type="evidence" value="ECO:0007669"/>
    <property type="project" value="UniProtKB-ARBA"/>
</dbReference>
<keyword evidence="5" id="KW-0175">Coiled coil</keyword>
<feature type="coiled-coil region" evidence="5">
    <location>
        <begin position="174"/>
        <end position="201"/>
    </location>
</feature>
<evidence type="ECO:0000256" key="1">
    <source>
        <dbReference type="ARBA" id="ARBA00004123"/>
    </source>
</evidence>
<evidence type="ECO:0000256" key="4">
    <source>
        <dbReference type="ARBA" id="ARBA00023242"/>
    </source>
</evidence>
<dbReference type="InterPro" id="IPR052610">
    <property type="entry name" value="bHLH_transcription_regulator"/>
</dbReference>
<proteinExistence type="predicted"/>
<evidence type="ECO:0000313" key="8">
    <source>
        <dbReference type="Proteomes" id="UP000796880"/>
    </source>
</evidence>
<dbReference type="GO" id="GO:0046983">
    <property type="term" value="F:protein dimerization activity"/>
    <property type="evidence" value="ECO:0007669"/>
    <property type="project" value="InterPro"/>
</dbReference>
<protein>
    <recommendedName>
        <fullName evidence="6">BHLH domain-containing protein</fullName>
    </recommendedName>
</protein>
<dbReference type="InterPro" id="IPR011598">
    <property type="entry name" value="bHLH_dom"/>
</dbReference>
<dbReference type="EMBL" id="VOIH02000008">
    <property type="protein sequence ID" value="KAF3439130.1"/>
    <property type="molecule type" value="Genomic_DNA"/>
</dbReference>
<dbReference type="Pfam" id="PF22754">
    <property type="entry name" value="bHLH-TF_ACT-like_plant"/>
    <property type="match status" value="1"/>
</dbReference>
<keyword evidence="3" id="KW-0804">Transcription</keyword>
<organism evidence="7 8">
    <name type="scientific">Rhamnella rubrinervis</name>
    <dbReference type="NCBI Taxonomy" id="2594499"/>
    <lineage>
        <taxon>Eukaryota</taxon>
        <taxon>Viridiplantae</taxon>
        <taxon>Streptophyta</taxon>
        <taxon>Embryophyta</taxon>
        <taxon>Tracheophyta</taxon>
        <taxon>Spermatophyta</taxon>
        <taxon>Magnoliopsida</taxon>
        <taxon>eudicotyledons</taxon>
        <taxon>Gunneridae</taxon>
        <taxon>Pentapetalae</taxon>
        <taxon>rosids</taxon>
        <taxon>fabids</taxon>
        <taxon>Rosales</taxon>
        <taxon>Rhamnaceae</taxon>
        <taxon>rhamnoid group</taxon>
        <taxon>Rhamneae</taxon>
        <taxon>Rhamnella</taxon>
    </lineage>
</organism>
<keyword evidence="4" id="KW-0539">Nucleus</keyword>
<keyword evidence="2" id="KW-0805">Transcription regulation</keyword>
<dbReference type="SUPFAM" id="SSF47459">
    <property type="entry name" value="HLH, helix-loop-helix DNA-binding domain"/>
    <property type="match status" value="1"/>
</dbReference>
<name>A0A8K0DXH0_9ROSA</name>
<gene>
    <name evidence="7" type="ORF">FNV43_RR17405</name>
</gene>
<dbReference type="InterPro" id="IPR054502">
    <property type="entry name" value="bHLH-TF_ACT-like_plant"/>
</dbReference>